<dbReference type="STRING" id="35752.SAMN05421541_112282"/>
<keyword evidence="2" id="KW-1185">Reference proteome</keyword>
<name>A0A1I2JI29_9ACTN</name>
<protein>
    <submittedName>
        <fullName evidence="1">Uncharacterized protein</fullName>
    </submittedName>
</protein>
<gene>
    <name evidence="1" type="ORF">SAMN05421541_112282</name>
</gene>
<evidence type="ECO:0000313" key="1">
    <source>
        <dbReference type="EMBL" id="SFF53630.1"/>
    </source>
</evidence>
<sequence length="40" mass="4352">MVSETVVFSPEYAIAFSTRLVTAVANWLSLPYAMTPFGPS</sequence>
<evidence type="ECO:0000313" key="2">
    <source>
        <dbReference type="Proteomes" id="UP000199645"/>
    </source>
</evidence>
<dbReference type="Proteomes" id="UP000199645">
    <property type="component" value="Unassembled WGS sequence"/>
</dbReference>
<accession>A0A1I2JI29</accession>
<dbReference type="EMBL" id="FONV01000012">
    <property type="protein sequence ID" value="SFF53630.1"/>
    <property type="molecule type" value="Genomic_DNA"/>
</dbReference>
<dbReference type="AlphaFoldDB" id="A0A1I2JI29"/>
<reference evidence="1 2" key="1">
    <citation type="submission" date="2016-10" db="EMBL/GenBank/DDBJ databases">
        <authorList>
            <person name="de Groot N.N."/>
        </authorList>
    </citation>
    <scope>NUCLEOTIDE SEQUENCE [LARGE SCALE GENOMIC DNA]</scope>
    <source>
        <strain evidence="1 2">DSM 43019</strain>
    </source>
</reference>
<organism evidence="1 2">
    <name type="scientific">Actinoplanes philippinensis</name>
    <dbReference type="NCBI Taxonomy" id="35752"/>
    <lineage>
        <taxon>Bacteria</taxon>
        <taxon>Bacillati</taxon>
        <taxon>Actinomycetota</taxon>
        <taxon>Actinomycetes</taxon>
        <taxon>Micromonosporales</taxon>
        <taxon>Micromonosporaceae</taxon>
        <taxon>Actinoplanes</taxon>
    </lineage>
</organism>
<proteinExistence type="predicted"/>